<dbReference type="Proteomes" id="UP001286456">
    <property type="component" value="Unassembled WGS sequence"/>
</dbReference>
<dbReference type="AlphaFoldDB" id="A0AAE0IVG5"/>
<organism evidence="2 3">
    <name type="scientific">Cercophora scortea</name>
    <dbReference type="NCBI Taxonomy" id="314031"/>
    <lineage>
        <taxon>Eukaryota</taxon>
        <taxon>Fungi</taxon>
        <taxon>Dikarya</taxon>
        <taxon>Ascomycota</taxon>
        <taxon>Pezizomycotina</taxon>
        <taxon>Sordariomycetes</taxon>
        <taxon>Sordariomycetidae</taxon>
        <taxon>Sordariales</taxon>
        <taxon>Lasiosphaeriaceae</taxon>
        <taxon>Cercophora</taxon>
    </lineage>
</organism>
<proteinExistence type="predicted"/>
<name>A0AAE0IVG5_9PEZI</name>
<keyword evidence="1" id="KW-0812">Transmembrane</keyword>
<dbReference type="EMBL" id="JAUEPO010000002">
    <property type="protein sequence ID" value="KAK3332023.1"/>
    <property type="molecule type" value="Genomic_DNA"/>
</dbReference>
<evidence type="ECO:0000313" key="2">
    <source>
        <dbReference type="EMBL" id="KAK3332023.1"/>
    </source>
</evidence>
<reference evidence="2" key="2">
    <citation type="submission" date="2023-06" db="EMBL/GenBank/DDBJ databases">
        <authorList>
            <consortium name="Lawrence Berkeley National Laboratory"/>
            <person name="Haridas S."/>
            <person name="Hensen N."/>
            <person name="Bonometti L."/>
            <person name="Westerberg I."/>
            <person name="Brannstrom I.O."/>
            <person name="Guillou S."/>
            <person name="Cros-Aarteil S."/>
            <person name="Calhoun S."/>
            <person name="Kuo A."/>
            <person name="Mondo S."/>
            <person name="Pangilinan J."/>
            <person name="Riley R."/>
            <person name="Labutti K."/>
            <person name="Andreopoulos B."/>
            <person name="Lipzen A."/>
            <person name="Chen C."/>
            <person name="Yanf M."/>
            <person name="Daum C."/>
            <person name="Ng V."/>
            <person name="Clum A."/>
            <person name="Steindorff A."/>
            <person name="Ohm R."/>
            <person name="Martin F."/>
            <person name="Silar P."/>
            <person name="Natvig D."/>
            <person name="Lalanne C."/>
            <person name="Gautier V."/>
            <person name="Ament-Velasquez S.L."/>
            <person name="Kruys A."/>
            <person name="Hutchinson M.I."/>
            <person name="Powell A.J."/>
            <person name="Barry K."/>
            <person name="Miller A.N."/>
            <person name="Grigoriev I.V."/>
            <person name="Debuchy R."/>
            <person name="Gladieux P."/>
            <person name="Thoren M.H."/>
            <person name="Johannesson H."/>
        </authorList>
    </citation>
    <scope>NUCLEOTIDE SEQUENCE</scope>
    <source>
        <strain evidence="2">SMH4131-1</strain>
    </source>
</reference>
<sequence>MSISFACIRIDIVAWRCVFLVVLGGEAIRVSQSLLTCLRMYVCMYLTLSYIILLPYVEEVPRAATRVSVPGHSLLHNSRQEGQPAFVDLF</sequence>
<feature type="transmembrane region" description="Helical" evidence="1">
    <location>
        <begin position="12"/>
        <end position="32"/>
    </location>
</feature>
<feature type="transmembrane region" description="Helical" evidence="1">
    <location>
        <begin position="38"/>
        <end position="57"/>
    </location>
</feature>
<evidence type="ECO:0000256" key="1">
    <source>
        <dbReference type="SAM" id="Phobius"/>
    </source>
</evidence>
<evidence type="ECO:0000313" key="3">
    <source>
        <dbReference type="Proteomes" id="UP001286456"/>
    </source>
</evidence>
<accession>A0AAE0IVG5</accession>
<comment type="caution">
    <text evidence="2">The sequence shown here is derived from an EMBL/GenBank/DDBJ whole genome shotgun (WGS) entry which is preliminary data.</text>
</comment>
<keyword evidence="1" id="KW-1133">Transmembrane helix</keyword>
<keyword evidence="1" id="KW-0472">Membrane</keyword>
<gene>
    <name evidence="2" type="ORF">B0T19DRAFT_414550</name>
</gene>
<protein>
    <submittedName>
        <fullName evidence="2">Uncharacterized protein</fullName>
    </submittedName>
</protein>
<keyword evidence="3" id="KW-1185">Reference proteome</keyword>
<reference evidence="2" key="1">
    <citation type="journal article" date="2023" name="Mol. Phylogenet. Evol.">
        <title>Genome-scale phylogeny and comparative genomics of the fungal order Sordariales.</title>
        <authorList>
            <person name="Hensen N."/>
            <person name="Bonometti L."/>
            <person name="Westerberg I."/>
            <person name="Brannstrom I.O."/>
            <person name="Guillou S."/>
            <person name="Cros-Aarteil S."/>
            <person name="Calhoun S."/>
            <person name="Haridas S."/>
            <person name="Kuo A."/>
            <person name="Mondo S."/>
            <person name="Pangilinan J."/>
            <person name="Riley R."/>
            <person name="LaButti K."/>
            <person name="Andreopoulos B."/>
            <person name="Lipzen A."/>
            <person name="Chen C."/>
            <person name="Yan M."/>
            <person name="Daum C."/>
            <person name="Ng V."/>
            <person name="Clum A."/>
            <person name="Steindorff A."/>
            <person name="Ohm R.A."/>
            <person name="Martin F."/>
            <person name="Silar P."/>
            <person name="Natvig D.O."/>
            <person name="Lalanne C."/>
            <person name="Gautier V."/>
            <person name="Ament-Velasquez S.L."/>
            <person name="Kruys A."/>
            <person name="Hutchinson M.I."/>
            <person name="Powell A.J."/>
            <person name="Barry K."/>
            <person name="Miller A.N."/>
            <person name="Grigoriev I.V."/>
            <person name="Debuchy R."/>
            <person name="Gladieux P."/>
            <person name="Hiltunen Thoren M."/>
            <person name="Johannesson H."/>
        </authorList>
    </citation>
    <scope>NUCLEOTIDE SEQUENCE</scope>
    <source>
        <strain evidence="2">SMH4131-1</strain>
    </source>
</reference>